<dbReference type="AlphaFoldDB" id="A0A1Z5KHZ3"/>
<dbReference type="InterPro" id="IPR036111">
    <property type="entry name" value="Mal/L-sulfo/L-lacto_DH-like_sf"/>
</dbReference>
<dbReference type="Gene3D" id="3.30.1370.60">
    <property type="entry name" value="Hypothetical oxidoreductase yiak, domain 2"/>
    <property type="match status" value="1"/>
</dbReference>
<dbReference type="PANTHER" id="PTHR11091:SF0">
    <property type="entry name" value="MALATE DEHYDROGENASE"/>
    <property type="match status" value="1"/>
</dbReference>
<name>A0A1Z5KHZ3_FISSO</name>
<dbReference type="InParanoid" id="A0A1Z5KHZ3"/>
<dbReference type="PANTHER" id="PTHR11091">
    <property type="entry name" value="OXIDOREDUCTASE-RELATED"/>
    <property type="match status" value="1"/>
</dbReference>
<dbReference type="Gene3D" id="1.10.1530.10">
    <property type="match status" value="1"/>
</dbReference>
<evidence type="ECO:0008006" key="5">
    <source>
        <dbReference type="Google" id="ProtNLM"/>
    </source>
</evidence>
<reference evidence="3 4" key="1">
    <citation type="journal article" date="2015" name="Plant Cell">
        <title>Oil accumulation by the oleaginous diatom Fistulifera solaris as revealed by the genome and transcriptome.</title>
        <authorList>
            <person name="Tanaka T."/>
            <person name="Maeda Y."/>
            <person name="Veluchamy A."/>
            <person name="Tanaka M."/>
            <person name="Abida H."/>
            <person name="Marechal E."/>
            <person name="Bowler C."/>
            <person name="Muto M."/>
            <person name="Sunaga Y."/>
            <person name="Tanaka M."/>
            <person name="Yoshino T."/>
            <person name="Taniguchi T."/>
            <person name="Fukuda Y."/>
            <person name="Nemoto M."/>
            <person name="Matsumoto M."/>
            <person name="Wong P.S."/>
            <person name="Aburatani S."/>
            <person name="Fujibuchi W."/>
        </authorList>
    </citation>
    <scope>NUCLEOTIDE SEQUENCE [LARGE SCALE GENOMIC DNA]</scope>
    <source>
        <strain evidence="3 4">JPCC DA0580</strain>
    </source>
</reference>
<dbReference type="Pfam" id="PF02615">
    <property type="entry name" value="Ldh_2"/>
    <property type="match status" value="1"/>
</dbReference>
<dbReference type="InterPro" id="IPR043144">
    <property type="entry name" value="Mal/L-sulf/L-lact_DH-like_ah"/>
</dbReference>
<comment type="similarity">
    <text evidence="1">Belongs to the LDH2/MDH2 oxidoreductase family.</text>
</comment>
<dbReference type="InterPro" id="IPR043143">
    <property type="entry name" value="Mal/L-sulf/L-lact_DH-like_NADP"/>
</dbReference>
<gene>
    <name evidence="3" type="ORF">FisN_8Hh356</name>
</gene>
<keyword evidence="2" id="KW-0560">Oxidoreductase</keyword>
<dbReference type="GO" id="GO:0016491">
    <property type="term" value="F:oxidoreductase activity"/>
    <property type="evidence" value="ECO:0007669"/>
    <property type="project" value="UniProtKB-KW"/>
</dbReference>
<evidence type="ECO:0000256" key="2">
    <source>
        <dbReference type="ARBA" id="ARBA00023002"/>
    </source>
</evidence>
<dbReference type="EMBL" id="BDSP01000231">
    <property type="protein sequence ID" value="GAX25745.1"/>
    <property type="molecule type" value="Genomic_DNA"/>
</dbReference>
<dbReference type="OrthoDB" id="3512640at2759"/>
<evidence type="ECO:0000256" key="1">
    <source>
        <dbReference type="ARBA" id="ARBA00006056"/>
    </source>
</evidence>
<proteinExistence type="inferred from homology"/>
<dbReference type="InterPro" id="IPR003767">
    <property type="entry name" value="Malate/L-lactate_DH-like"/>
</dbReference>
<accession>A0A1Z5KHZ3</accession>
<sequence>MQRMIITRLVCRHSRRSFATHSNTSTTSILQIPMEEARTTTARALQQIGWNVKDAALQADIMIAAELCGNNQGLVKMYQPKQMAPAPGAGVPVVERETPSSAVINANKAPGMLAAVTAADLAVQKVHSGNSIAMVCAYNSCTSSGQLAYYVNRMAQTGCIGVALCNSPEFVAAAPGAKPVFGTNPLAIGIPRAGTVPYTFDMATSAIALFGVLSAQAKGEPLPPQVAYDAQGQFTTDAKQVMNGGAIATFGGHKGLGLSLCVELLAGALSGAAVLGQVESKKMAQSWGHTFIAINPHAFVDDFEEKSASILRTVQASGENVRIPGERSVKTAQERQAAGVLPIPQTIWDSICHTAQHGLETPSRE</sequence>
<dbReference type="SUPFAM" id="SSF89733">
    <property type="entry name" value="L-sulfolactate dehydrogenase-like"/>
    <property type="match status" value="1"/>
</dbReference>
<comment type="caution">
    <text evidence="3">The sequence shown here is derived from an EMBL/GenBank/DDBJ whole genome shotgun (WGS) entry which is preliminary data.</text>
</comment>
<dbReference type="Proteomes" id="UP000198406">
    <property type="component" value="Unassembled WGS sequence"/>
</dbReference>
<evidence type="ECO:0000313" key="4">
    <source>
        <dbReference type="Proteomes" id="UP000198406"/>
    </source>
</evidence>
<evidence type="ECO:0000313" key="3">
    <source>
        <dbReference type="EMBL" id="GAX25745.1"/>
    </source>
</evidence>
<organism evidence="3 4">
    <name type="scientific">Fistulifera solaris</name>
    <name type="common">Oleaginous diatom</name>
    <dbReference type="NCBI Taxonomy" id="1519565"/>
    <lineage>
        <taxon>Eukaryota</taxon>
        <taxon>Sar</taxon>
        <taxon>Stramenopiles</taxon>
        <taxon>Ochrophyta</taxon>
        <taxon>Bacillariophyta</taxon>
        <taxon>Bacillariophyceae</taxon>
        <taxon>Bacillariophycidae</taxon>
        <taxon>Naviculales</taxon>
        <taxon>Naviculaceae</taxon>
        <taxon>Fistulifera</taxon>
    </lineage>
</organism>
<keyword evidence="4" id="KW-1185">Reference proteome</keyword>
<protein>
    <recommendedName>
        <fullName evidence="5">Malate dehydrogenase</fullName>
    </recommendedName>
</protein>